<dbReference type="InterPro" id="IPR051677">
    <property type="entry name" value="AfsR-DnrI-RedD_regulator"/>
</dbReference>
<dbReference type="Pfam" id="PF03704">
    <property type="entry name" value="BTAD"/>
    <property type="match status" value="1"/>
</dbReference>
<keyword evidence="4" id="KW-1185">Reference proteome</keyword>
<dbReference type="SUPFAM" id="SSF52540">
    <property type="entry name" value="P-loop containing nucleoside triphosphate hydrolases"/>
    <property type="match status" value="1"/>
</dbReference>
<dbReference type="Gene3D" id="1.25.40.10">
    <property type="entry name" value="Tetratricopeptide repeat domain"/>
    <property type="match status" value="2"/>
</dbReference>
<dbReference type="EMBL" id="CP021983">
    <property type="protein sequence ID" value="ASC71402.1"/>
    <property type="molecule type" value="Genomic_DNA"/>
</dbReference>
<dbReference type="PANTHER" id="PTHR35807">
    <property type="entry name" value="TRANSCRIPTIONAL REGULATOR REDD-RELATED"/>
    <property type="match status" value="1"/>
</dbReference>
<dbReference type="InterPro" id="IPR041664">
    <property type="entry name" value="AAA_16"/>
</dbReference>
<dbReference type="Pfam" id="PF13191">
    <property type="entry name" value="AAA_16"/>
    <property type="match status" value="1"/>
</dbReference>
<dbReference type="AlphaFoldDB" id="A0A1Z3HM52"/>
<dbReference type="KEGG" id="hhg:XM38_023540"/>
<evidence type="ECO:0000313" key="4">
    <source>
        <dbReference type="Proteomes" id="UP000191901"/>
    </source>
</evidence>
<dbReference type="Gene3D" id="3.40.50.300">
    <property type="entry name" value="P-loop containing nucleotide triphosphate hydrolases"/>
    <property type="match status" value="1"/>
</dbReference>
<dbReference type="SUPFAM" id="SSF46894">
    <property type="entry name" value="C-terminal effector domain of the bipartite response regulators"/>
    <property type="match status" value="1"/>
</dbReference>
<dbReference type="InterPro" id="IPR036388">
    <property type="entry name" value="WH-like_DNA-bd_sf"/>
</dbReference>
<dbReference type="GO" id="GO:0003677">
    <property type="term" value="F:DNA binding"/>
    <property type="evidence" value="ECO:0007669"/>
    <property type="project" value="InterPro"/>
</dbReference>
<dbReference type="SMART" id="SM01043">
    <property type="entry name" value="BTAD"/>
    <property type="match status" value="1"/>
</dbReference>
<gene>
    <name evidence="3" type="ORF">XM38_023540</name>
</gene>
<protein>
    <recommendedName>
        <fullName evidence="2">Bacterial transcriptional activator domain-containing protein</fullName>
    </recommendedName>
</protein>
<proteinExistence type="predicted"/>
<sequence length="1044" mass="115600">MVEETPLLQIHLLGDFCIFDQSGTVIDIRLRSQELLAYLILHRHTPQPRRRVAAVLWPDDLESQARTHLRKELHYLRRTFPIIEQIVVITPRTLHWHPQGACQVDLEIFETTLATAEDSKGHGACQKLESALGVYRDDLWPDCEADWLYPERERLRQRHVRALAQTTRRLQELGETAKAITLGRQWLQAAPLDEGGYQTLMALYGEMDDRATALQLYHQCMTALQTELGVSPSATTAELYQRLLVAAEVSDDSLPSSALLAGESIPVPAPLPLAPPTATKALVGRDELFPALEQWLLPTAIRSAPLLLLTGEPGIGKTRLLEALAESASHHHFQPCWGRAFAAEQLRSYGVWIDLLRTVSDTELFSSLREVSTDLRDAPLERLPNRGQLLDAIVQGLRAVTQSEQALLLLFDDIHWLDEASTTLLHYVFRSLGHGPLRIACAARGQELQDNPAISSLLKSLRRANRLQEVAVPPLSPEAVWTLVQPLPNPDPDHPLNPQQIYADSGGNPLFALEAARALTQATSTLPDLIDDRLQRLDQAARDLLPWAAALGRRFDPDTLASAAGYLPMQFLTAIEQLEAQQIVCPVPASQADGDGYYDFAHDLVRQVAYDRLSQPRRRLIHRQLAKILNAQTVDDDLASQVAYHAELADDHALAAQAAAAAAARSLRLFAYKDVIQLVAQGLHHCQFLSRGERLCLSAQLLRTRVLAGMATEESAIVESQLQQLTAELEGLSMPEAELIVQEALNFLHYDQGNLATVHQQSLRALDALPPSPQLQAQSLAANGCCLAEIERDMDRAEAVLLEAQAIAERLGLKLIDVATGLGCIERYRGHYGQARTYLQQALQLAQNQRHFVAQGYALSQLAMTGWDWHQPDIVAVQALVQLAKRLPQGSEGSFAAALMALSAYADDPDATEALDLKLHQLNQLDAQRKLVFIASHACEIALAHHQQAAARRYGTMAQQAAQQVGHPNDLVMTGALQVLTANQAAEQQASWQQLQHNPDINDCRCSARARSLYEQAQRVMQPSMAKRHTLQDSCRRSAVNQTM</sequence>
<evidence type="ECO:0000256" key="1">
    <source>
        <dbReference type="SAM" id="MobiDB-lite"/>
    </source>
</evidence>
<dbReference type="InterPro" id="IPR016032">
    <property type="entry name" value="Sig_transdc_resp-reg_C-effctor"/>
</dbReference>
<dbReference type="SUPFAM" id="SSF48452">
    <property type="entry name" value="TPR-like"/>
    <property type="match status" value="1"/>
</dbReference>
<dbReference type="InterPro" id="IPR027417">
    <property type="entry name" value="P-loop_NTPase"/>
</dbReference>
<dbReference type="OrthoDB" id="190810at2"/>
<feature type="domain" description="Bacterial transcriptional activator" evidence="2">
    <location>
        <begin position="104"/>
        <end position="244"/>
    </location>
</feature>
<feature type="region of interest" description="Disordered" evidence="1">
    <location>
        <begin position="1024"/>
        <end position="1044"/>
    </location>
</feature>
<accession>A0A1Z3HM52</accession>
<dbReference type="InterPro" id="IPR005158">
    <property type="entry name" value="BTAD"/>
</dbReference>
<dbReference type="InterPro" id="IPR011990">
    <property type="entry name" value="TPR-like_helical_dom_sf"/>
</dbReference>
<name>A0A1Z3HM52_9CYAN</name>
<dbReference type="STRING" id="1641165.XM38_22995"/>
<dbReference type="RefSeq" id="WP_088429860.1">
    <property type="nucleotide sequence ID" value="NZ_CP021983.2"/>
</dbReference>
<dbReference type="GO" id="GO:0006355">
    <property type="term" value="P:regulation of DNA-templated transcription"/>
    <property type="evidence" value="ECO:0007669"/>
    <property type="project" value="InterPro"/>
</dbReference>
<evidence type="ECO:0000259" key="2">
    <source>
        <dbReference type="SMART" id="SM01043"/>
    </source>
</evidence>
<organism evidence="3 4">
    <name type="scientific">Halomicronema hongdechloris C2206</name>
    <dbReference type="NCBI Taxonomy" id="1641165"/>
    <lineage>
        <taxon>Bacteria</taxon>
        <taxon>Bacillati</taxon>
        <taxon>Cyanobacteriota</taxon>
        <taxon>Cyanophyceae</taxon>
        <taxon>Nodosilineales</taxon>
        <taxon>Nodosilineaceae</taxon>
        <taxon>Halomicronema</taxon>
    </lineage>
</organism>
<dbReference type="Proteomes" id="UP000191901">
    <property type="component" value="Chromosome"/>
</dbReference>
<reference evidence="3 4" key="1">
    <citation type="journal article" date="2016" name="Biochim. Biophys. Acta">
        <title>Characterization of red-shifted phycobilisomes isolated from the chlorophyll f-containing cyanobacterium Halomicronema hongdechloris.</title>
        <authorList>
            <person name="Li Y."/>
            <person name="Lin Y."/>
            <person name="Garvey C.J."/>
            <person name="Birch D."/>
            <person name="Corkery R.W."/>
            <person name="Loughlin P.C."/>
            <person name="Scheer H."/>
            <person name="Willows R.D."/>
            <person name="Chen M."/>
        </authorList>
    </citation>
    <scope>NUCLEOTIDE SEQUENCE [LARGE SCALE GENOMIC DNA]</scope>
    <source>
        <strain evidence="3 4">C2206</strain>
    </source>
</reference>
<dbReference type="Gene3D" id="1.10.10.10">
    <property type="entry name" value="Winged helix-like DNA-binding domain superfamily/Winged helix DNA-binding domain"/>
    <property type="match status" value="1"/>
</dbReference>
<evidence type="ECO:0000313" key="3">
    <source>
        <dbReference type="EMBL" id="ASC71402.1"/>
    </source>
</evidence>